<dbReference type="InterPro" id="IPR016032">
    <property type="entry name" value="Sig_transdc_resp-reg_C-effctor"/>
</dbReference>
<dbReference type="PANTHER" id="PTHR44688">
    <property type="entry name" value="DNA-BINDING TRANSCRIPTIONAL ACTIVATOR DEVR_DOSR"/>
    <property type="match status" value="1"/>
</dbReference>
<dbReference type="GO" id="GO:0006355">
    <property type="term" value="P:regulation of DNA-templated transcription"/>
    <property type="evidence" value="ECO:0007669"/>
    <property type="project" value="InterPro"/>
</dbReference>
<reference evidence="5" key="1">
    <citation type="submission" date="2019-12" db="EMBL/GenBank/DDBJ databases">
        <authorList>
            <person name="Cremers G."/>
        </authorList>
    </citation>
    <scope>NUCLEOTIDE SEQUENCE</scope>
    <source>
        <strain evidence="5">Vvax</strain>
    </source>
</reference>
<dbReference type="SUPFAM" id="SSF46894">
    <property type="entry name" value="C-terminal effector domain of the bipartite response regulators"/>
    <property type="match status" value="1"/>
</dbReference>
<feature type="domain" description="HTH luxR-type" evidence="4">
    <location>
        <begin position="172"/>
        <end position="237"/>
    </location>
</feature>
<dbReference type="SUPFAM" id="SSF75516">
    <property type="entry name" value="Pheromone-binding domain of LuxR-like quorum-sensing transcription factors"/>
    <property type="match status" value="1"/>
</dbReference>
<dbReference type="Gene3D" id="3.30.450.80">
    <property type="entry name" value="Transcription factor LuxR-like, autoinducer-binding domain"/>
    <property type="match status" value="1"/>
</dbReference>
<evidence type="ECO:0000256" key="3">
    <source>
        <dbReference type="ARBA" id="ARBA00023163"/>
    </source>
</evidence>
<dbReference type="Gene3D" id="1.10.10.10">
    <property type="entry name" value="Winged helix-like DNA-binding domain superfamily/Winged helix DNA-binding domain"/>
    <property type="match status" value="1"/>
</dbReference>
<keyword evidence="3" id="KW-0804">Transcription</keyword>
<dbReference type="PRINTS" id="PR00038">
    <property type="entry name" value="HTHLUXR"/>
</dbReference>
<dbReference type="AlphaFoldDB" id="A0A679JTK5"/>
<evidence type="ECO:0000256" key="2">
    <source>
        <dbReference type="ARBA" id="ARBA00023125"/>
    </source>
</evidence>
<dbReference type="PANTHER" id="PTHR44688:SF16">
    <property type="entry name" value="DNA-BINDING TRANSCRIPTIONAL ACTIVATOR DEVR_DOSR"/>
    <property type="match status" value="1"/>
</dbReference>
<sequence>MRRRLDVLGDDVRTALSQAEDLQSVFDVVAETVRRLGFESCAYGVRMRLPYSRQKFMLISNYDQRWQDRYREAGYLKIDPTVAHGVRSTAPLVWSRELFRSTPKLWAEARAFDLQVGWAQSSFDASGSVGMLSLARSSQSLTRAELKAHEPEFCWLANAAHVALSAALRRTHGEPPPELSAREIEILQWMADGKTSEEIALLLSISVNTVNFHAKNVRLKLRSANKTAAVASAAGLGLLG</sequence>
<evidence type="ECO:0000256" key="1">
    <source>
        <dbReference type="ARBA" id="ARBA00023015"/>
    </source>
</evidence>
<dbReference type="InterPro" id="IPR036693">
    <property type="entry name" value="TF_LuxR_autoind-bd_dom_sf"/>
</dbReference>
<evidence type="ECO:0000259" key="4">
    <source>
        <dbReference type="PROSITE" id="PS50043"/>
    </source>
</evidence>
<dbReference type="SMART" id="SM00421">
    <property type="entry name" value="HTH_LUXR"/>
    <property type="match status" value="1"/>
</dbReference>
<dbReference type="EMBL" id="LR743508">
    <property type="protein sequence ID" value="CAA2109680.1"/>
    <property type="molecule type" value="Genomic_DNA"/>
</dbReference>
<name>A0A679JTK5_VARPD</name>
<dbReference type="CDD" id="cd06170">
    <property type="entry name" value="LuxR_C_like"/>
    <property type="match status" value="1"/>
</dbReference>
<keyword evidence="1" id="KW-0805">Transcription regulation</keyword>
<organism evidence="5">
    <name type="scientific">Variovorax paradoxus</name>
    <dbReference type="NCBI Taxonomy" id="34073"/>
    <lineage>
        <taxon>Bacteria</taxon>
        <taxon>Pseudomonadati</taxon>
        <taxon>Pseudomonadota</taxon>
        <taxon>Betaproteobacteria</taxon>
        <taxon>Burkholderiales</taxon>
        <taxon>Comamonadaceae</taxon>
        <taxon>Variovorax</taxon>
    </lineage>
</organism>
<gene>
    <name evidence="5" type="primary">sdiA</name>
    <name evidence="5" type="ORF">VVAX_05951</name>
</gene>
<keyword evidence="2" id="KW-0238">DNA-binding</keyword>
<dbReference type="Pfam" id="PF03472">
    <property type="entry name" value="Autoind_bind"/>
    <property type="match status" value="1"/>
</dbReference>
<dbReference type="InterPro" id="IPR000792">
    <property type="entry name" value="Tscrpt_reg_LuxR_C"/>
</dbReference>
<accession>A0A679JTK5</accession>
<dbReference type="InterPro" id="IPR005143">
    <property type="entry name" value="TF_LuxR_autoind-bd_dom"/>
</dbReference>
<evidence type="ECO:0000313" key="5">
    <source>
        <dbReference type="EMBL" id="CAA2109680.1"/>
    </source>
</evidence>
<protein>
    <submittedName>
        <fullName evidence="5">Regulatory protein SdiA</fullName>
    </submittedName>
</protein>
<dbReference type="PROSITE" id="PS00622">
    <property type="entry name" value="HTH_LUXR_1"/>
    <property type="match status" value="1"/>
</dbReference>
<dbReference type="InterPro" id="IPR036388">
    <property type="entry name" value="WH-like_DNA-bd_sf"/>
</dbReference>
<proteinExistence type="predicted"/>
<dbReference type="Pfam" id="PF00196">
    <property type="entry name" value="GerE"/>
    <property type="match status" value="1"/>
</dbReference>
<dbReference type="PROSITE" id="PS50043">
    <property type="entry name" value="HTH_LUXR_2"/>
    <property type="match status" value="1"/>
</dbReference>
<dbReference type="GO" id="GO:0003677">
    <property type="term" value="F:DNA binding"/>
    <property type="evidence" value="ECO:0007669"/>
    <property type="project" value="UniProtKB-KW"/>
</dbReference>